<sequence>MQLLSTVHENLLSPLILFFFLGVLASIVRSDLEFPRDVARGLLLYLLIAIGFEGGVNLARSGITPKVLSAGTVGAGFGLLFPVIAFIILRNITDATNAAAIAAQYGSISAVTFVTATAFLSGMGVPYEPFMVALMAVMESPAIASGIFLARRYGRLPQPHVAATSAHSWRFSSEVAGKGFWPGLGLNQALVREVFLNSSIVLLTGSLLIGFATGDRGLSIVKPVLVDPFKGVLTFFLLEMGLVAGRGLGEFRRLGVPLSLFGVLMPVFGGLAGAIAGALLDLTLGGTTLLAVLSGSASYIAVPAAMRMALPEANPSLYLTMSLGITFPFNVIVGIPLYYHLSRFLTDLF</sequence>
<dbReference type="RefSeq" id="WP_144440335.1">
    <property type="nucleotide sequence ID" value="NZ_AP014924.1"/>
</dbReference>
<keyword evidence="1" id="KW-0472">Membrane</keyword>
<dbReference type="PATRIC" id="fig|1555112.3.peg.1089"/>
<dbReference type="KEGG" id="lpil:LIP_1045"/>
<accession>A0A0K2SIQ0</accession>
<evidence type="ECO:0000313" key="3">
    <source>
        <dbReference type="Proteomes" id="UP000065807"/>
    </source>
</evidence>
<proteinExistence type="predicted"/>
<evidence type="ECO:0000256" key="1">
    <source>
        <dbReference type="SAM" id="Phobius"/>
    </source>
</evidence>
<feature type="transmembrane region" description="Helical" evidence="1">
    <location>
        <begin position="260"/>
        <end position="280"/>
    </location>
</feature>
<dbReference type="Proteomes" id="UP000065807">
    <property type="component" value="Chromosome"/>
</dbReference>
<keyword evidence="1" id="KW-1133">Transmembrane helix</keyword>
<keyword evidence="3" id="KW-1185">Reference proteome</keyword>
<gene>
    <name evidence="2" type="ORF">LIP_1045</name>
</gene>
<organism evidence="2 3">
    <name type="scientific">Limnochorda pilosa</name>
    <dbReference type="NCBI Taxonomy" id="1555112"/>
    <lineage>
        <taxon>Bacteria</taxon>
        <taxon>Bacillati</taxon>
        <taxon>Bacillota</taxon>
        <taxon>Limnochordia</taxon>
        <taxon>Limnochordales</taxon>
        <taxon>Limnochordaceae</taxon>
        <taxon>Limnochorda</taxon>
    </lineage>
</organism>
<feature type="transmembrane region" description="Helical" evidence="1">
    <location>
        <begin position="12"/>
        <end position="30"/>
    </location>
</feature>
<feature type="transmembrane region" description="Helical" evidence="1">
    <location>
        <begin position="232"/>
        <end position="248"/>
    </location>
</feature>
<dbReference type="InterPro" id="IPR010293">
    <property type="entry name" value="Sbt_1"/>
</dbReference>
<protein>
    <submittedName>
        <fullName evidence="2">Permease</fullName>
    </submittedName>
</protein>
<dbReference type="PANTHER" id="PTHR40400">
    <property type="entry name" value="SLR1512 PROTEIN"/>
    <property type="match status" value="1"/>
</dbReference>
<dbReference type="AlphaFoldDB" id="A0A0K2SIQ0"/>
<feature type="transmembrane region" description="Helical" evidence="1">
    <location>
        <begin position="130"/>
        <end position="150"/>
    </location>
</feature>
<dbReference type="PANTHER" id="PTHR40400:SF1">
    <property type="entry name" value="SLR1512 PROTEIN"/>
    <property type="match status" value="1"/>
</dbReference>
<dbReference type="Pfam" id="PF05982">
    <property type="entry name" value="Sbt_1"/>
    <property type="match status" value="1"/>
</dbReference>
<feature type="transmembrane region" description="Helical" evidence="1">
    <location>
        <begin position="194"/>
        <end position="212"/>
    </location>
</feature>
<feature type="transmembrane region" description="Helical" evidence="1">
    <location>
        <begin position="101"/>
        <end position="124"/>
    </location>
</feature>
<evidence type="ECO:0000313" key="2">
    <source>
        <dbReference type="EMBL" id="BAS26902.1"/>
    </source>
</evidence>
<keyword evidence="1" id="KW-0812">Transmembrane</keyword>
<feature type="transmembrane region" description="Helical" evidence="1">
    <location>
        <begin position="286"/>
        <end position="305"/>
    </location>
</feature>
<feature type="transmembrane region" description="Helical" evidence="1">
    <location>
        <begin position="67"/>
        <end position="89"/>
    </location>
</feature>
<feature type="transmembrane region" description="Helical" evidence="1">
    <location>
        <begin position="317"/>
        <end position="339"/>
    </location>
</feature>
<feature type="transmembrane region" description="Helical" evidence="1">
    <location>
        <begin position="42"/>
        <end position="61"/>
    </location>
</feature>
<dbReference type="EMBL" id="AP014924">
    <property type="protein sequence ID" value="BAS26902.1"/>
    <property type="molecule type" value="Genomic_DNA"/>
</dbReference>
<dbReference type="OrthoDB" id="345121at2"/>
<name>A0A0K2SIQ0_LIMPI</name>
<reference evidence="3" key="1">
    <citation type="submission" date="2015-07" db="EMBL/GenBank/DDBJ databases">
        <title>Complete genome sequence and phylogenetic analysis of Limnochorda pilosa.</title>
        <authorList>
            <person name="Watanabe M."/>
            <person name="Kojima H."/>
            <person name="Fukui M."/>
        </authorList>
    </citation>
    <scope>NUCLEOTIDE SEQUENCE [LARGE SCALE GENOMIC DNA]</scope>
    <source>
        <strain evidence="3">HC45</strain>
    </source>
</reference>
<reference evidence="3" key="2">
    <citation type="journal article" date="2016" name="Int. J. Syst. Evol. Microbiol.">
        <title>Complete genome sequence and cell structure of Limnochorda pilosa, a Gram-negative spore-former within the phylum Firmicutes.</title>
        <authorList>
            <person name="Watanabe M."/>
            <person name="Kojima H."/>
            <person name="Fukui M."/>
        </authorList>
    </citation>
    <scope>NUCLEOTIDE SEQUENCE [LARGE SCALE GENOMIC DNA]</scope>
    <source>
        <strain evidence="3">HC45</strain>
    </source>
</reference>
<dbReference type="STRING" id="1555112.LIP_1045"/>